<sequence length="95" mass="10262">MKFILLAILASAALAVREHEINKRDYYHIDASFNTSGTTIVPEIPYTYTNGTSLSTSSSIPFNSSTTNHYTVDYQNGAALIGSGSLLSLVLLSLM</sequence>
<feature type="chain" id="PRO_5046733439" evidence="1">
    <location>
        <begin position="16"/>
        <end position="95"/>
    </location>
</feature>
<evidence type="ECO:0000313" key="3">
    <source>
        <dbReference type="Proteomes" id="UP001497383"/>
    </source>
</evidence>
<dbReference type="EMBL" id="OZ022408">
    <property type="protein sequence ID" value="CAK9438932.1"/>
    <property type="molecule type" value="Genomic_DNA"/>
</dbReference>
<dbReference type="RefSeq" id="XP_066830094.1">
    <property type="nucleotide sequence ID" value="XM_066973235.1"/>
</dbReference>
<keyword evidence="1" id="KW-0732">Signal</keyword>
<organism evidence="2 3">
    <name type="scientific">Lodderomyces beijingensis</name>
    <dbReference type="NCBI Taxonomy" id="1775926"/>
    <lineage>
        <taxon>Eukaryota</taxon>
        <taxon>Fungi</taxon>
        <taxon>Dikarya</taxon>
        <taxon>Ascomycota</taxon>
        <taxon>Saccharomycotina</taxon>
        <taxon>Pichiomycetes</taxon>
        <taxon>Debaryomycetaceae</taxon>
        <taxon>Candida/Lodderomyces clade</taxon>
        <taxon>Lodderomyces</taxon>
    </lineage>
</organism>
<keyword evidence="3" id="KW-1185">Reference proteome</keyword>
<feature type="signal peptide" evidence="1">
    <location>
        <begin position="1"/>
        <end position="15"/>
    </location>
</feature>
<accession>A0ABP0ZNJ8</accession>
<proteinExistence type="predicted"/>
<gene>
    <name evidence="2" type="ORF">LODBEIA_P31560</name>
</gene>
<reference evidence="2 3" key="1">
    <citation type="submission" date="2024-03" db="EMBL/GenBank/DDBJ databases">
        <authorList>
            <person name="Brejova B."/>
        </authorList>
    </citation>
    <scope>NUCLEOTIDE SEQUENCE [LARGE SCALE GENOMIC DNA]</scope>
    <source>
        <strain evidence="2 3">CBS 14171</strain>
    </source>
</reference>
<name>A0ABP0ZNJ8_9ASCO</name>
<dbReference type="Proteomes" id="UP001497383">
    <property type="component" value="Chromosome 4"/>
</dbReference>
<protein>
    <submittedName>
        <fullName evidence="2">Uncharacterized protein</fullName>
    </submittedName>
</protein>
<evidence type="ECO:0000256" key="1">
    <source>
        <dbReference type="SAM" id="SignalP"/>
    </source>
</evidence>
<evidence type="ECO:0000313" key="2">
    <source>
        <dbReference type="EMBL" id="CAK9438932.1"/>
    </source>
</evidence>
<dbReference type="GeneID" id="92208352"/>